<evidence type="ECO:0000313" key="1">
    <source>
        <dbReference type="EMBL" id="EER04424.1"/>
    </source>
</evidence>
<dbReference type="InParanoid" id="C5LFR9"/>
<dbReference type="RefSeq" id="XP_002772608.1">
    <property type="nucleotide sequence ID" value="XM_002772562.1"/>
</dbReference>
<dbReference type="AlphaFoldDB" id="C5LFR9"/>
<accession>C5LFR9</accession>
<dbReference type="Proteomes" id="UP000007800">
    <property type="component" value="Unassembled WGS sequence"/>
</dbReference>
<dbReference type="InterPro" id="IPR019128">
    <property type="entry name" value="Dcc1"/>
</dbReference>
<evidence type="ECO:0000313" key="2">
    <source>
        <dbReference type="Proteomes" id="UP000007800"/>
    </source>
</evidence>
<gene>
    <name evidence="1" type="ORF">Pmar_PMAR028773</name>
</gene>
<organism evidence="2">
    <name type="scientific">Perkinsus marinus (strain ATCC 50983 / TXsc)</name>
    <dbReference type="NCBI Taxonomy" id="423536"/>
    <lineage>
        <taxon>Eukaryota</taxon>
        <taxon>Sar</taxon>
        <taxon>Alveolata</taxon>
        <taxon>Perkinsozoa</taxon>
        <taxon>Perkinsea</taxon>
        <taxon>Perkinsida</taxon>
        <taxon>Perkinsidae</taxon>
        <taxon>Perkinsus</taxon>
    </lineage>
</organism>
<dbReference type="Pfam" id="PF09724">
    <property type="entry name" value="Dcc1"/>
    <property type="match status" value="1"/>
</dbReference>
<sequence length="243" mass="26516">MPAIGKPNEAAVACIGGQSFEMKSLNNSNARLVCQVVEGGRVEVACNQRDTFVLEPIGPKINHNAVASVLEEQKGDVEGIDDRKRLKHALQASDEEVDAFLDDPQSKIVTDNAGRIIVMDENFIVETLDLVSLRVTVRITAYRQILSVLPDCCDAASEEDGGRIHVDVEECWQALDSVCDSEGRSTPPLSVVARLLASLATENTAKSRTNIELDEGRIRVARAAQIVCQRGSLPLKEFEEQFA</sequence>
<dbReference type="GO" id="GO:0031390">
    <property type="term" value="C:Ctf18 RFC-like complex"/>
    <property type="evidence" value="ECO:0007669"/>
    <property type="project" value="InterPro"/>
</dbReference>
<dbReference type="GeneID" id="9037166"/>
<name>C5LFR9_PERM5</name>
<protein>
    <submittedName>
        <fullName evidence="1">Uncharacterized protein</fullName>
    </submittedName>
</protein>
<proteinExistence type="predicted"/>
<dbReference type="EMBL" id="GG681603">
    <property type="protein sequence ID" value="EER04424.1"/>
    <property type="molecule type" value="Genomic_DNA"/>
</dbReference>
<dbReference type="GO" id="GO:0007064">
    <property type="term" value="P:mitotic sister chromatid cohesion"/>
    <property type="evidence" value="ECO:0007669"/>
    <property type="project" value="InterPro"/>
</dbReference>
<dbReference type="OrthoDB" id="10502559at2759"/>
<reference evidence="1 2" key="1">
    <citation type="submission" date="2008-07" db="EMBL/GenBank/DDBJ databases">
        <authorList>
            <person name="El-Sayed N."/>
            <person name="Caler E."/>
            <person name="Inman J."/>
            <person name="Amedeo P."/>
            <person name="Hass B."/>
            <person name="Wortman J."/>
        </authorList>
    </citation>
    <scope>NUCLEOTIDE SEQUENCE [LARGE SCALE GENOMIC DNA]</scope>
    <source>
        <strain evidence="2">ATCC 50983 / TXsc</strain>
    </source>
</reference>
<keyword evidence="2" id="KW-1185">Reference proteome</keyword>